<accession>A0A369ZIP1</accession>
<evidence type="ECO:0000256" key="3">
    <source>
        <dbReference type="ARBA" id="ARBA00022842"/>
    </source>
</evidence>
<comment type="caution">
    <text evidence="7">The sequence shown here is derived from an EMBL/GenBank/DDBJ whole genome shotgun (WGS) entry which is preliminary data.</text>
</comment>
<dbReference type="Pfam" id="PF00425">
    <property type="entry name" value="Chorismate_bind"/>
    <property type="match status" value="1"/>
</dbReference>
<evidence type="ECO:0000256" key="4">
    <source>
        <dbReference type="ARBA" id="ARBA00023235"/>
    </source>
</evidence>
<keyword evidence="4 5" id="KW-0413">Isomerase</keyword>
<dbReference type="EC" id="5.4.4.2" evidence="5"/>
<reference evidence="7 8" key="1">
    <citation type="submission" date="2018-05" db="EMBL/GenBank/DDBJ databases">
        <title>Draft Genome Sequences for a Diverse set of 7 Haemophilus Species.</title>
        <authorList>
            <person name="Nichols M."/>
            <person name="Topaz N."/>
            <person name="Wang X."/>
            <person name="Wang X."/>
            <person name="Boxrud D."/>
        </authorList>
    </citation>
    <scope>NUCLEOTIDE SEQUENCE [LARGE SCALE GENOMIC DNA]</scope>
    <source>
        <strain evidence="7 8">C2010039593</strain>
    </source>
</reference>
<dbReference type="GO" id="GO:0009234">
    <property type="term" value="P:menaquinone biosynthetic process"/>
    <property type="evidence" value="ECO:0007669"/>
    <property type="project" value="UniProtKB-UniRule"/>
</dbReference>
<organism evidence="7 8">
    <name type="scientific">Haemophilus parahaemolyticus</name>
    <dbReference type="NCBI Taxonomy" id="735"/>
    <lineage>
        <taxon>Bacteria</taxon>
        <taxon>Pseudomonadati</taxon>
        <taxon>Pseudomonadota</taxon>
        <taxon>Gammaproteobacteria</taxon>
        <taxon>Pasteurellales</taxon>
        <taxon>Pasteurellaceae</taxon>
        <taxon>Haemophilus</taxon>
    </lineage>
</organism>
<comment type="function">
    <text evidence="5">Catalyzes the conversion of chorismate to isochorismate.</text>
</comment>
<evidence type="ECO:0000259" key="6">
    <source>
        <dbReference type="Pfam" id="PF00425"/>
    </source>
</evidence>
<evidence type="ECO:0000256" key="2">
    <source>
        <dbReference type="ARBA" id="ARBA00005297"/>
    </source>
</evidence>
<dbReference type="EMBL" id="QEQD01000003">
    <property type="protein sequence ID" value="RDF04899.1"/>
    <property type="molecule type" value="Genomic_DNA"/>
</dbReference>
<dbReference type="PANTHER" id="PTHR47253:SF4">
    <property type="entry name" value="ISOCHORISMATE SYNTHASE 2, CHLOROPLASTIC"/>
    <property type="match status" value="1"/>
</dbReference>
<dbReference type="NCBIfam" id="TIGR00543">
    <property type="entry name" value="isochor_syn"/>
    <property type="match status" value="1"/>
</dbReference>
<feature type="binding site" evidence="5">
    <location>
        <position position="407"/>
    </location>
    <ligand>
        <name>Mg(2+)</name>
        <dbReference type="ChEBI" id="CHEBI:18420"/>
    </ligand>
</feature>
<dbReference type="PANTHER" id="PTHR47253">
    <property type="match status" value="1"/>
</dbReference>
<feature type="active site" description="Proton acceptor" evidence="5">
    <location>
        <position position="180"/>
    </location>
</feature>
<dbReference type="InterPro" id="IPR004561">
    <property type="entry name" value="IsoChor_synthase"/>
</dbReference>
<comment type="pathway">
    <text evidence="5">Quinol/quinone metabolism; menaquinone biosynthesis.</text>
</comment>
<comment type="catalytic activity">
    <reaction evidence="1 5">
        <text>chorismate = isochorismate</text>
        <dbReference type="Rhea" id="RHEA:18985"/>
        <dbReference type="ChEBI" id="CHEBI:29748"/>
        <dbReference type="ChEBI" id="CHEBI:29780"/>
        <dbReference type="EC" id="5.4.4.2"/>
    </reaction>
</comment>
<dbReference type="InterPro" id="IPR005801">
    <property type="entry name" value="ADC_synthase"/>
</dbReference>
<name>A0A369ZIP1_HAEPH</name>
<protein>
    <recommendedName>
        <fullName evidence="5">Isochorismate synthase MenF</fullName>
        <ecNumber evidence="5">5.4.4.2</ecNumber>
    </recommendedName>
    <alternativeName>
        <fullName evidence="5">Isochorismate mutase</fullName>
    </alternativeName>
</protein>
<proteinExistence type="inferred from homology"/>
<dbReference type="InterPro" id="IPR044250">
    <property type="entry name" value="MenF-like"/>
</dbReference>
<keyword evidence="5" id="KW-0479">Metal-binding</keyword>
<dbReference type="InterPro" id="IPR034681">
    <property type="entry name" value="MenF"/>
</dbReference>
<feature type="domain" description="Chorismate-utilising enzyme C-terminal" evidence="6">
    <location>
        <begin position="159"/>
        <end position="411"/>
    </location>
</feature>
<dbReference type="GO" id="GO:0008909">
    <property type="term" value="F:isochorismate synthase activity"/>
    <property type="evidence" value="ECO:0007669"/>
    <property type="project" value="UniProtKB-UniRule"/>
</dbReference>
<dbReference type="Gene3D" id="3.60.120.10">
    <property type="entry name" value="Anthranilate synthase"/>
    <property type="match status" value="1"/>
</dbReference>
<dbReference type="UniPathway" id="UPA01057">
    <property type="reaction ID" value="UER00163"/>
</dbReference>
<dbReference type="GO" id="GO:0000287">
    <property type="term" value="F:magnesium ion binding"/>
    <property type="evidence" value="ECO:0007669"/>
    <property type="project" value="UniProtKB-UniRule"/>
</dbReference>
<dbReference type="UniPathway" id="UPA00079"/>
<comment type="cofactor">
    <cofactor evidence="5">
        <name>Mg(2+)</name>
        <dbReference type="ChEBI" id="CHEBI:18420"/>
    </cofactor>
</comment>
<dbReference type="AlphaFoldDB" id="A0A369ZIP1"/>
<dbReference type="HAMAP" id="MF_01935">
    <property type="entry name" value="MenF"/>
    <property type="match status" value="1"/>
</dbReference>
<feature type="active site" description="Proton donor" evidence="5">
    <location>
        <position position="230"/>
    </location>
</feature>
<evidence type="ECO:0000256" key="5">
    <source>
        <dbReference type="HAMAP-Rule" id="MF_01935"/>
    </source>
</evidence>
<dbReference type="SUPFAM" id="SSF56322">
    <property type="entry name" value="ADC synthase"/>
    <property type="match status" value="1"/>
</dbReference>
<keyword evidence="5" id="KW-0474">Menaquinone biosynthesis</keyword>
<evidence type="ECO:0000313" key="7">
    <source>
        <dbReference type="EMBL" id="RDF04899.1"/>
    </source>
</evidence>
<keyword evidence="3 5" id="KW-0460">Magnesium</keyword>
<comment type="similarity">
    <text evidence="2 5">Belongs to the isochorismate synthase family.</text>
</comment>
<gene>
    <name evidence="5" type="primary">menF</name>
    <name evidence="7" type="ORF">DPV98_03595</name>
</gene>
<comment type="pathway">
    <text evidence="5">Quinol/quinone metabolism; 1,4-dihydroxy-2-naphthoate biosynthesis; 1,4-dihydroxy-2-naphthoate from chorismate: step 1/7.</text>
</comment>
<evidence type="ECO:0000256" key="1">
    <source>
        <dbReference type="ARBA" id="ARBA00000799"/>
    </source>
</evidence>
<dbReference type="InterPro" id="IPR015890">
    <property type="entry name" value="Chorismate_C"/>
</dbReference>
<dbReference type="RefSeq" id="WP_111312673.1">
    <property type="nucleotide sequence ID" value="NZ_JAUPSI010000004.1"/>
</dbReference>
<dbReference type="Proteomes" id="UP000253999">
    <property type="component" value="Unassembled WGS sequence"/>
</dbReference>
<dbReference type="STRING" id="735.B0185_04850"/>
<sequence length="420" mass="47677">MSVFTQLEQQLSEQLSQLQSTQEWIQLMAEVNLSVEESLLLGWLKSQNQYFPHFFFEKRDENQTIATIGAVKTFSSLEEAQVFVQSTSLSLVGGIQFEGICQFVLPRLMLVKNSQNLTAYLTLNLSEQAVDFTEFFTELNSTSPVKNYQISAPQSSCTFEQWEMNIERAITQIGTGDLRKVVLANAIQLTFENLISAYDLVEQSRAINLGCYHFLWAENAQNAFVGSTPERLYYRKGNQLFTEALAGTVAVSDNPIETEQNAQWLLKDAKNIYENQLVVEDIEEHLNAYVEAFEVHLPEIKRLHNVQHLRRRIEATLKADVLDQDCLRQIHPTAAVAGLPRAKAKQFIAENEPFKRGWYAGTLGIFNPQEAEFCVTLRSAKIEHNQITLYAGAGIIKESEPVSEWQEIERKSQALSKLLG</sequence>
<feature type="binding site" evidence="5">
    <location>
        <position position="274"/>
    </location>
    <ligand>
        <name>Mg(2+)</name>
        <dbReference type="ChEBI" id="CHEBI:18420"/>
    </ligand>
</feature>
<evidence type="ECO:0000313" key="8">
    <source>
        <dbReference type="Proteomes" id="UP000253999"/>
    </source>
</evidence>